<gene>
    <name evidence="2" type="ORF">MPOCJGCO_1800</name>
</gene>
<dbReference type="RefSeq" id="WP_238182270.1">
    <property type="nucleotide sequence ID" value="NZ_BPRB01000090.1"/>
</dbReference>
<evidence type="ECO:0000256" key="1">
    <source>
        <dbReference type="SAM" id="SignalP"/>
    </source>
</evidence>
<evidence type="ECO:0000313" key="3">
    <source>
        <dbReference type="Proteomes" id="UP001055057"/>
    </source>
</evidence>
<sequence>MLLRLLALAALLLPAPRALAFDATRYGSPTFDTPNVDRLVIQGSGSTGDVSAMSVTPAGSGVSAPLADLLASRGVRVANNAALKAWAVAVMPVTREGYAAAGDGGRATYTYAASACAAADDGSQVQSTVLPGCWSIDWSSIRGEATPELFGGAVGFTVDGAQGTPDAQPAVQKALDTGRPVRFTAPFYRMGRSGIVRTPGQEIAGLGPNATALVFHPGYDTGSGAGVLTLSPAVFAEGRKLGPIIRDLRIKGFQPEVTAASDTGTSDAQRLASLVQTSCIDARGGYGAKFVRLILTSCMRGLDLRGDVGEVMVDDLTGSNFITDIDIDGALSTIRIHDHHNFPVNVTPNQAALAQRSADAIRSGRMDDLKVTDSMCIQAKRCIYTYKGVVRTLAADGYPSPGGITTASFSNYDFDIVPLGWQVDDGVASFTGGYYASAKGGVLNAGTVSISGTSNVNMNGDRFFTQNGGIFSLTGIGGISDPNGDNTFLYQTGGFLTLVGSTYGWNGGVGTRTTKPKVWSTGGTIVATGNTAMPRGAGTQAAGADFFRVDTDGANVVANNATPGWTNTFPANSTTGIYLNNRGGATEFTSGFSVTGVGAGISGGGASGCHHSFQASTGYIQCVQNGIGWMPLNIDALAFQVGSQNTGMVVRMYGTGGVHLKGHLSGSLGTAPTITTSAGTATPSTGINDTHGTVTVTAAATVTVKFTLPYANPPDCLVASPDGAKPTWRTTAGAAGRASLVIVTPAAEAVTYHCLGR</sequence>
<feature type="chain" id="PRO_5045197994" evidence="1">
    <location>
        <begin position="21"/>
        <end position="757"/>
    </location>
</feature>
<accession>A0ABQ4TWQ9</accession>
<feature type="signal peptide" evidence="1">
    <location>
        <begin position="1"/>
        <end position="20"/>
    </location>
</feature>
<keyword evidence="3" id="KW-1185">Reference proteome</keyword>
<evidence type="ECO:0000313" key="2">
    <source>
        <dbReference type="EMBL" id="GJE59699.1"/>
    </source>
</evidence>
<dbReference type="EMBL" id="BPRB01000090">
    <property type="protein sequence ID" value="GJE59699.1"/>
    <property type="molecule type" value="Genomic_DNA"/>
</dbReference>
<reference evidence="2" key="2">
    <citation type="submission" date="2021-08" db="EMBL/GenBank/DDBJ databases">
        <authorList>
            <person name="Tani A."/>
            <person name="Ola A."/>
            <person name="Ogura Y."/>
            <person name="Katsura K."/>
            <person name="Hayashi T."/>
        </authorList>
    </citation>
    <scope>NUCLEOTIDE SEQUENCE</scope>
    <source>
        <strain evidence="2">DSM 23632</strain>
    </source>
</reference>
<organism evidence="2 3">
    <name type="scientific">Methylobacterium trifolii</name>
    <dbReference type="NCBI Taxonomy" id="1003092"/>
    <lineage>
        <taxon>Bacteria</taxon>
        <taxon>Pseudomonadati</taxon>
        <taxon>Pseudomonadota</taxon>
        <taxon>Alphaproteobacteria</taxon>
        <taxon>Hyphomicrobiales</taxon>
        <taxon>Methylobacteriaceae</taxon>
        <taxon>Methylobacterium</taxon>
    </lineage>
</organism>
<dbReference type="Proteomes" id="UP001055057">
    <property type="component" value="Unassembled WGS sequence"/>
</dbReference>
<comment type="caution">
    <text evidence="2">The sequence shown here is derived from an EMBL/GenBank/DDBJ whole genome shotgun (WGS) entry which is preliminary data.</text>
</comment>
<proteinExistence type="predicted"/>
<name>A0ABQ4TWQ9_9HYPH</name>
<keyword evidence="1" id="KW-0732">Signal</keyword>
<reference evidence="2" key="1">
    <citation type="journal article" date="2021" name="Front. Microbiol.">
        <title>Comprehensive Comparative Genomics and Phenotyping of Methylobacterium Species.</title>
        <authorList>
            <person name="Alessa O."/>
            <person name="Ogura Y."/>
            <person name="Fujitani Y."/>
            <person name="Takami H."/>
            <person name="Hayashi T."/>
            <person name="Sahin N."/>
            <person name="Tani A."/>
        </authorList>
    </citation>
    <scope>NUCLEOTIDE SEQUENCE</scope>
    <source>
        <strain evidence="2">DSM 23632</strain>
    </source>
</reference>
<protein>
    <submittedName>
        <fullName evidence="2">Uncharacterized protein</fullName>
    </submittedName>
</protein>